<evidence type="ECO:0000313" key="2">
    <source>
        <dbReference type="EMBL" id="CAA3028488.1"/>
    </source>
</evidence>
<dbReference type="Gramene" id="OE9A031051T1">
    <property type="protein sequence ID" value="OE9A031051C1"/>
    <property type="gene ID" value="OE9A031051"/>
</dbReference>
<feature type="transmembrane region" description="Helical" evidence="1">
    <location>
        <begin position="6"/>
        <end position="33"/>
    </location>
</feature>
<comment type="caution">
    <text evidence="2">The sequence shown here is derived from an EMBL/GenBank/DDBJ whole genome shotgun (WGS) entry which is preliminary data.</text>
</comment>
<name>A0A8S0V5I8_OLEEU</name>
<sequence>MQEVCLAAFGCFCGGDLVAFTVVIMVAVAVAVWWRSRLRITAFGGCAVIVVVCGCGLVVFSGGSQVFGGSSVYSGDRGGGWLQKATIGDLEFGTKMIWAGVRAENWVRVYSGVSISSFVSLR</sequence>
<gene>
    <name evidence="2" type="ORF">OLEA9_A031051</name>
</gene>
<protein>
    <submittedName>
        <fullName evidence="2">Uncharacterized protein</fullName>
    </submittedName>
</protein>
<dbReference type="EMBL" id="CACTIH010009256">
    <property type="protein sequence ID" value="CAA3028488.1"/>
    <property type="molecule type" value="Genomic_DNA"/>
</dbReference>
<evidence type="ECO:0000313" key="3">
    <source>
        <dbReference type="Proteomes" id="UP000594638"/>
    </source>
</evidence>
<evidence type="ECO:0000256" key="1">
    <source>
        <dbReference type="SAM" id="Phobius"/>
    </source>
</evidence>
<dbReference type="AlphaFoldDB" id="A0A8S0V5I8"/>
<keyword evidence="1" id="KW-1133">Transmembrane helix</keyword>
<dbReference type="Proteomes" id="UP000594638">
    <property type="component" value="Unassembled WGS sequence"/>
</dbReference>
<keyword evidence="3" id="KW-1185">Reference proteome</keyword>
<organism evidence="2 3">
    <name type="scientific">Olea europaea subsp. europaea</name>
    <dbReference type="NCBI Taxonomy" id="158383"/>
    <lineage>
        <taxon>Eukaryota</taxon>
        <taxon>Viridiplantae</taxon>
        <taxon>Streptophyta</taxon>
        <taxon>Embryophyta</taxon>
        <taxon>Tracheophyta</taxon>
        <taxon>Spermatophyta</taxon>
        <taxon>Magnoliopsida</taxon>
        <taxon>eudicotyledons</taxon>
        <taxon>Gunneridae</taxon>
        <taxon>Pentapetalae</taxon>
        <taxon>asterids</taxon>
        <taxon>lamiids</taxon>
        <taxon>Lamiales</taxon>
        <taxon>Oleaceae</taxon>
        <taxon>Oleeae</taxon>
        <taxon>Olea</taxon>
    </lineage>
</organism>
<accession>A0A8S0V5I8</accession>
<proteinExistence type="predicted"/>
<reference evidence="2 3" key="1">
    <citation type="submission" date="2019-12" db="EMBL/GenBank/DDBJ databases">
        <authorList>
            <person name="Alioto T."/>
            <person name="Alioto T."/>
            <person name="Gomez Garrido J."/>
        </authorList>
    </citation>
    <scope>NUCLEOTIDE SEQUENCE [LARGE SCALE GENOMIC DNA]</scope>
</reference>
<keyword evidence="1" id="KW-0812">Transmembrane</keyword>
<keyword evidence="1" id="KW-0472">Membrane</keyword>
<feature type="transmembrane region" description="Helical" evidence="1">
    <location>
        <begin position="40"/>
        <end position="60"/>
    </location>
</feature>